<sequence length="227" mass="26503">MLPVRLRAKLACAVGCSFRSPPITGWHAQSDAPSDRRRSLVRFLSNVDSQPSKTQYEELLAQLKKTESSIHDLDLKMYEYERASHLRFWMLIAFGFGSFTALTYQLVTNRRKLLEATAKERLTSEAQKSKSPDPSIVQKLEELHRVERLLKILEDMVQHAQDNMLDSNISKLFKKYMSPEEWNYYVEKEIKKSSSADEFKKLLLCHVFDLQQEELRLTSEIKGWDKD</sequence>
<name>A0A1I7YXN7_9BILA</name>
<keyword evidence="3" id="KW-1185">Reference proteome</keyword>
<evidence type="ECO:0000313" key="4">
    <source>
        <dbReference type="WBParaSite" id="L893_g20748.t1"/>
    </source>
</evidence>
<keyword evidence="2" id="KW-0472">Membrane</keyword>
<keyword evidence="1" id="KW-0175">Coiled coil</keyword>
<evidence type="ECO:0000313" key="3">
    <source>
        <dbReference type="Proteomes" id="UP000095287"/>
    </source>
</evidence>
<keyword evidence="2" id="KW-0812">Transmembrane</keyword>
<feature type="transmembrane region" description="Helical" evidence="2">
    <location>
        <begin position="86"/>
        <end position="107"/>
    </location>
</feature>
<evidence type="ECO:0000256" key="1">
    <source>
        <dbReference type="SAM" id="Coils"/>
    </source>
</evidence>
<dbReference type="WBParaSite" id="L893_g20748.t1">
    <property type="protein sequence ID" value="L893_g20748.t1"/>
    <property type="gene ID" value="L893_g20748"/>
</dbReference>
<dbReference type="AlphaFoldDB" id="A0A1I7YXN7"/>
<dbReference type="Proteomes" id="UP000095287">
    <property type="component" value="Unplaced"/>
</dbReference>
<proteinExistence type="predicted"/>
<feature type="coiled-coil region" evidence="1">
    <location>
        <begin position="136"/>
        <end position="163"/>
    </location>
</feature>
<reference evidence="4" key="1">
    <citation type="submission" date="2016-11" db="UniProtKB">
        <authorList>
            <consortium name="WormBaseParasite"/>
        </authorList>
    </citation>
    <scope>IDENTIFICATION</scope>
</reference>
<keyword evidence="2" id="KW-1133">Transmembrane helix</keyword>
<accession>A0A1I7YXN7</accession>
<organism evidence="3 4">
    <name type="scientific">Steinernema glaseri</name>
    <dbReference type="NCBI Taxonomy" id="37863"/>
    <lineage>
        <taxon>Eukaryota</taxon>
        <taxon>Metazoa</taxon>
        <taxon>Ecdysozoa</taxon>
        <taxon>Nematoda</taxon>
        <taxon>Chromadorea</taxon>
        <taxon>Rhabditida</taxon>
        <taxon>Tylenchina</taxon>
        <taxon>Panagrolaimomorpha</taxon>
        <taxon>Strongyloidoidea</taxon>
        <taxon>Steinernematidae</taxon>
        <taxon>Steinernema</taxon>
    </lineage>
</organism>
<protein>
    <submittedName>
        <fullName evidence="4">Coiled-coil domain-containing protein</fullName>
    </submittedName>
</protein>
<evidence type="ECO:0000256" key="2">
    <source>
        <dbReference type="SAM" id="Phobius"/>
    </source>
</evidence>